<name>A0A1U9KCY1_ACEAC</name>
<dbReference type="EMBL" id="CP014692">
    <property type="protein sequence ID" value="AQS83587.1"/>
    <property type="molecule type" value="Genomic_DNA"/>
</dbReference>
<reference evidence="2 3" key="1">
    <citation type="submission" date="2016-03" db="EMBL/GenBank/DDBJ databases">
        <title>Acetic acid bacteria sequencing.</title>
        <authorList>
            <person name="Brandt J."/>
            <person name="Jakob F."/>
            <person name="Vogel R.F."/>
        </authorList>
    </citation>
    <scope>NUCLEOTIDE SEQUENCE [LARGE SCALE GENOMIC DNA]</scope>
    <source>
        <strain evidence="2 3">TMW2.1153</strain>
    </source>
</reference>
<keyword evidence="3" id="KW-1185">Reference proteome</keyword>
<evidence type="ECO:0000259" key="1">
    <source>
        <dbReference type="Pfam" id="PF17765"/>
    </source>
</evidence>
<dbReference type="KEGG" id="aace:A0U92_01050"/>
<dbReference type="PANTHER" id="PTHR35010:SF2">
    <property type="entry name" value="BLL4672 PROTEIN"/>
    <property type="match status" value="1"/>
</dbReference>
<dbReference type="AlphaFoldDB" id="A0A1U9KCY1"/>
<evidence type="ECO:0000313" key="3">
    <source>
        <dbReference type="Proteomes" id="UP000188937"/>
    </source>
</evidence>
<protein>
    <recommendedName>
        <fullName evidence="1">MmyB-like transcription regulator ligand binding domain-containing protein</fullName>
    </recommendedName>
</protein>
<dbReference type="Pfam" id="PF17765">
    <property type="entry name" value="MLTR_LBD"/>
    <property type="match status" value="1"/>
</dbReference>
<gene>
    <name evidence="2" type="ORF">A0U92_01050</name>
</gene>
<sequence>MVAWNTAATELMTDFALLPSEQRNILWLIFLDPRSKLLHPDRDSAARFIVSAFRMDAALAGAAAVIEPLVAELCASSPEFRIMWHDKTIYTFEYGKKAFHHPLHGLQNFGMATFAVDGRPDLILVVYQQMEC</sequence>
<proteinExistence type="predicted"/>
<dbReference type="InterPro" id="IPR041413">
    <property type="entry name" value="MLTR_LBD"/>
</dbReference>
<evidence type="ECO:0000313" key="2">
    <source>
        <dbReference type="EMBL" id="AQS83587.1"/>
    </source>
</evidence>
<organism evidence="2 3">
    <name type="scientific">Acetobacter aceti</name>
    <dbReference type="NCBI Taxonomy" id="435"/>
    <lineage>
        <taxon>Bacteria</taxon>
        <taxon>Pseudomonadati</taxon>
        <taxon>Pseudomonadota</taxon>
        <taxon>Alphaproteobacteria</taxon>
        <taxon>Acetobacterales</taxon>
        <taxon>Acetobacteraceae</taxon>
        <taxon>Acetobacter</taxon>
        <taxon>Acetobacter subgen. Acetobacter</taxon>
    </lineage>
</organism>
<dbReference type="PANTHER" id="PTHR35010">
    <property type="entry name" value="BLL4672 PROTEIN-RELATED"/>
    <property type="match status" value="1"/>
</dbReference>
<dbReference type="RefSeq" id="WP_187668821.1">
    <property type="nucleotide sequence ID" value="NZ_CP014692.1"/>
</dbReference>
<dbReference type="STRING" id="435.A0U92_01050"/>
<accession>A0A1U9KCY1</accession>
<dbReference type="Gene3D" id="3.30.450.180">
    <property type="match status" value="1"/>
</dbReference>
<feature type="domain" description="MmyB-like transcription regulator ligand binding" evidence="1">
    <location>
        <begin position="2"/>
        <end position="128"/>
    </location>
</feature>
<dbReference type="Proteomes" id="UP000188937">
    <property type="component" value="Chromosome"/>
</dbReference>